<name>A0A0A7NU07_9CAUD</name>
<organism evidence="1 2">
    <name type="scientific">Lactobacillus phage LfeInf</name>
    <dbReference type="NCBI Taxonomy" id="1567484"/>
    <lineage>
        <taxon>Viruses</taxon>
        <taxon>Duplodnaviria</taxon>
        <taxon>Heunggongvirae</taxon>
        <taxon>Uroviricota</taxon>
        <taxon>Caudoviricetes</taxon>
        <taxon>Herelleviridae</taxon>
        <taxon>Hopescreekvirus</taxon>
        <taxon>Hopescreekvirus LfeInf</taxon>
    </lineage>
</organism>
<dbReference type="RefSeq" id="YP_009222284.1">
    <property type="nucleotide sequence ID" value="NC_029058.1"/>
</dbReference>
<proteinExistence type="predicted"/>
<dbReference type="KEGG" id="vg:26793834"/>
<reference evidence="1 2" key="2">
    <citation type="journal article" date="2015" name="Biotechnol. Biofuels">
        <title>Bacteriophage application restores ethanol fermentation characteristics disrupted by Lactobacillus fermentum.</title>
        <authorList>
            <person name="Liu M."/>
            <person name="Bischoff K.M."/>
            <person name="Gill J.J."/>
            <person name="Mire-Criscione M.D."/>
            <person name="Berry J.D."/>
            <person name="Young R."/>
            <person name="Summer E.J."/>
        </authorList>
    </citation>
    <scope>NUCLEOTIDE SEQUENCE [LARGE SCALE GENOMIC DNA]</scope>
</reference>
<keyword evidence="2" id="KW-1185">Reference proteome</keyword>
<gene>
    <name evidence="1" type="ORF">LfeInf_046</name>
</gene>
<evidence type="ECO:0000313" key="1">
    <source>
        <dbReference type="EMBL" id="AIZ94672.1"/>
    </source>
</evidence>
<accession>A0A0A7NU07</accession>
<dbReference type="EMBL" id="KP054477">
    <property type="protein sequence ID" value="AIZ94672.1"/>
    <property type="molecule type" value="Genomic_DNA"/>
</dbReference>
<dbReference type="Proteomes" id="UP000030922">
    <property type="component" value="Segment"/>
</dbReference>
<reference evidence="2" key="1">
    <citation type="submission" date="2014-10" db="EMBL/GenBank/DDBJ databases">
        <title>Characterization of Lactobacillus fermentum phage vB_S_LfeInf.</title>
        <authorList>
            <person name="Liu M."/>
            <person name="Gill J.J."/>
            <person name="Berry J."/>
            <person name="Young R.III."/>
            <person name="Summer E.J."/>
        </authorList>
    </citation>
    <scope>NUCLEOTIDE SEQUENCE [LARGE SCALE GENOMIC DNA]</scope>
</reference>
<protein>
    <submittedName>
        <fullName evidence="1">Uncharacterized protein</fullName>
    </submittedName>
</protein>
<dbReference type="GeneID" id="26793834"/>
<evidence type="ECO:0000313" key="2">
    <source>
        <dbReference type="Proteomes" id="UP000030922"/>
    </source>
</evidence>
<sequence>MNQKLRGQFVKAPSKEIDKIINKTVDIDFKSAMNELLGNPKLLKTLQKLSLV</sequence>